<organism evidence="12 13">
    <name type="scientific">Salininema proteolyticum</name>
    <dbReference type="NCBI Taxonomy" id="1607685"/>
    <lineage>
        <taxon>Bacteria</taxon>
        <taxon>Bacillati</taxon>
        <taxon>Actinomycetota</taxon>
        <taxon>Actinomycetes</taxon>
        <taxon>Glycomycetales</taxon>
        <taxon>Glycomycetaceae</taxon>
        <taxon>Salininema</taxon>
    </lineage>
</organism>
<feature type="region of interest" description="Disordered" evidence="10">
    <location>
        <begin position="319"/>
        <end position="382"/>
    </location>
</feature>
<name>A0ABV8U437_9ACTN</name>
<feature type="transmembrane region" description="Helical" evidence="9">
    <location>
        <begin position="147"/>
        <end position="164"/>
    </location>
</feature>
<feature type="compositionally biased region" description="Basic and acidic residues" evidence="10">
    <location>
        <begin position="339"/>
        <end position="348"/>
    </location>
</feature>
<evidence type="ECO:0000256" key="2">
    <source>
        <dbReference type="ARBA" id="ARBA00022448"/>
    </source>
</evidence>
<evidence type="ECO:0000256" key="10">
    <source>
        <dbReference type="SAM" id="MobiDB-lite"/>
    </source>
</evidence>
<dbReference type="RefSeq" id="WP_380625333.1">
    <property type="nucleotide sequence ID" value="NZ_JBHSDK010000061.1"/>
</dbReference>
<keyword evidence="13" id="KW-1185">Reference proteome</keyword>
<dbReference type="EMBL" id="JBHSDK010000061">
    <property type="protein sequence ID" value="MFC4337891.1"/>
    <property type="molecule type" value="Genomic_DNA"/>
</dbReference>
<keyword evidence="6 9" id="KW-1133">Transmembrane helix</keyword>
<evidence type="ECO:0000313" key="12">
    <source>
        <dbReference type="EMBL" id="MFC4337891.1"/>
    </source>
</evidence>
<accession>A0ABV8U437</accession>
<evidence type="ECO:0000256" key="8">
    <source>
        <dbReference type="ARBA" id="ARBA00023136"/>
    </source>
</evidence>
<dbReference type="InterPro" id="IPR055344">
    <property type="entry name" value="SecD_SecF_C_bact"/>
</dbReference>
<evidence type="ECO:0000313" key="13">
    <source>
        <dbReference type="Proteomes" id="UP001595823"/>
    </source>
</evidence>
<keyword evidence="2 9" id="KW-0813">Transport</keyword>
<evidence type="ECO:0000256" key="3">
    <source>
        <dbReference type="ARBA" id="ARBA00022475"/>
    </source>
</evidence>
<dbReference type="InterPro" id="IPR048634">
    <property type="entry name" value="SecD_SecF_C"/>
</dbReference>
<comment type="subcellular location">
    <subcellularLocation>
        <location evidence="1 9">Cell membrane</location>
        <topology evidence="1 9">Multi-pass membrane protein</topology>
    </subcellularLocation>
</comment>
<evidence type="ECO:0000256" key="1">
    <source>
        <dbReference type="ARBA" id="ARBA00004651"/>
    </source>
</evidence>
<dbReference type="NCBIfam" id="TIGR00966">
    <property type="entry name" value="transloc_SecF"/>
    <property type="match status" value="1"/>
</dbReference>
<gene>
    <name evidence="9 12" type="primary">secF</name>
    <name evidence="12" type="ORF">ACFPET_22100</name>
</gene>
<comment type="subunit">
    <text evidence="9">Forms a complex with SecD. Part of the essential Sec protein translocation apparatus which comprises SecA, SecYEG and auxiliary proteins SecDF. Other proteins may also be involved.</text>
</comment>
<evidence type="ECO:0000259" key="11">
    <source>
        <dbReference type="Pfam" id="PF02355"/>
    </source>
</evidence>
<keyword evidence="7 9" id="KW-0811">Translocation</keyword>
<evidence type="ECO:0000256" key="5">
    <source>
        <dbReference type="ARBA" id="ARBA00022927"/>
    </source>
</evidence>
<comment type="function">
    <text evidence="9">Part of the Sec protein translocase complex. Interacts with the SecYEG preprotein conducting channel. SecDF uses the proton motive force (PMF) to complete protein translocation after the ATP-dependent function of SecA.</text>
</comment>
<dbReference type="Proteomes" id="UP001595823">
    <property type="component" value="Unassembled WGS sequence"/>
</dbReference>
<sequence length="382" mass="40610">MTRNQKLSIWSQLYRGRNDFDFIGSRKRWYVFSGVVMVACIAIMLIKGFSLGIDFAGGNQFQVTPANSSTLVEVEDAATEAGAEIGSGQEVQGEGGETGYIIRTGATSADESAEIRAAIAEEAGVESGDVSETSVSATWGQAVSQQALVALAVFLVLVTIFIWIRFERRMAAAALIALAHDLVLTAGIFSLVGFEVTPSTIVGMLTILGYSLYDTVVVFDKLQENTQNILSTRRQTFAEAANDAVNQTLMRSLNTSLIGALPVAGLLFIGVGMLGVGTLKDLALVLFVGIITGTYSSIFLAAPMVVDLAERSPEYKRHNKKVLNKRAGRSEEGDSSAESGEKAERSASGEDDFEVTVSDEPVAAGAGGQGGSAGNRKSRRRR</sequence>
<dbReference type="NCBIfam" id="TIGR00916">
    <property type="entry name" value="2A0604s01"/>
    <property type="match status" value="1"/>
</dbReference>
<protein>
    <recommendedName>
        <fullName evidence="9">Protein-export membrane protein SecF</fullName>
    </recommendedName>
</protein>
<dbReference type="InterPro" id="IPR022646">
    <property type="entry name" value="SecD/SecF_CS"/>
</dbReference>
<dbReference type="PANTHER" id="PTHR30081">
    <property type="entry name" value="PROTEIN-EXPORT MEMBRANE PROTEIN SEC"/>
    <property type="match status" value="1"/>
</dbReference>
<proteinExistence type="inferred from homology"/>
<evidence type="ECO:0000256" key="9">
    <source>
        <dbReference type="HAMAP-Rule" id="MF_01464"/>
    </source>
</evidence>
<keyword evidence="8 9" id="KW-0472">Membrane</keyword>
<evidence type="ECO:0000256" key="7">
    <source>
        <dbReference type="ARBA" id="ARBA00023010"/>
    </source>
</evidence>
<dbReference type="InterPro" id="IPR005665">
    <property type="entry name" value="SecF_bac"/>
</dbReference>
<dbReference type="InterPro" id="IPR022645">
    <property type="entry name" value="SecD/SecF_bac"/>
</dbReference>
<dbReference type="HAMAP" id="MF_01464_B">
    <property type="entry name" value="SecF_B"/>
    <property type="match status" value="1"/>
</dbReference>
<dbReference type="PRINTS" id="PR01755">
    <property type="entry name" value="SECFTRNLCASE"/>
</dbReference>
<dbReference type="PANTHER" id="PTHR30081:SF8">
    <property type="entry name" value="PROTEIN TRANSLOCASE SUBUNIT SECF"/>
    <property type="match status" value="1"/>
</dbReference>
<dbReference type="Gene3D" id="1.20.1640.10">
    <property type="entry name" value="Multidrug efflux transporter AcrB transmembrane domain"/>
    <property type="match status" value="1"/>
</dbReference>
<keyword evidence="5 9" id="KW-0653">Protein transport</keyword>
<feature type="transmembrane region" description="Helical" evidence="9">
    <location>
        <begin position="257"/>
        <end position="276"/>
    </location>
</feature>
<feature type="transmembrane region" description="Helical" evidence="9">
    <location>
        <begin position="171"/>
        <end position="194"/>
    </location>
</feature>
<feature type="transmembrane region" description="Helical" evidence="9">
    <location>
        <begin position="29"/>
        <end position="49"/>
    </location>
</feature>
<dbReference type="Pfam" id="PF07549">
    <property type="entry name" value="Sec_GG"/>
    <property type="match status" value="1"/>
</dbReference>
<keyword evidence="3 9" id="KW-1003">Cell membrane</keyword>
<dbReference type="Pfam" id="PF02355">
    <property type="entry name" value="SecD_SecF_C"/>
    <property type="match status" value="1"/>
</dbReference>
<dbReference type="InterPro" id="IPR022813">
    <property type="entry name" value="SecD/SecF_arch_bac"/>
</dbReference>
<evidence type="ECO:0000256" key="6">
    <source>
        <dbReference type="ARBA" id="ARBA00022989"/>
    </source>
</evidence>
<comment type="similarity">
    <text evidence="9">Belongs to the SecD/SecF family. SecF subfamily.</text>
</comment>
<evidence type="ECO:0000256" key="4">
    <source>
        <dbReference type="ARBA" id="ARBA00022692"/>
    </source>
</evidence>
<feature type="transmembrane region" description="Helical" evidence="9">
    <location>
        <begin position="200"/>
        <end position="219"/>
    </location>
</feature>
<reference evidence="13" key="1">
    <citation type="journal article" date="2019" name="Int. J. Syst. Evol. Microbiol.">
        <title>The Global Catalogue of Microorganisms (GCM) 10K type strain sequencing project: providing services to taxonomists for standard genome sequencing and annotation.</title>
        <authorList>
            <consortium name="The Broad Institute Genomics Platform"/>
            <consortium name="The Broad Institute Genome Sequencing Center for Infectious Disease"/>
            <person name="Wu L."/>
            <person name="Ma J."/>
        </authorList>
    </citation>
    <scope>NUCLEOTIDE SEQUENCE [LARGE SCALE GENOMIC DNA]</scope>
    <source>
        <strain evidence="13">IBRC-M 10908</strain>
    </source>
</reference>
<keyword evidence="4 9" id="KW-0812">Transmembrane</keyword>
<feature type="domain" description="Protein export membrane protein SecD/SecF C-terminal" evidence="11">
    <location>
        <begin position="123"/>
        <end position="310"/>
    </location>
</feature>
<dbReference type="SUPFAM" id="SSF82866">
    <property type="entry name" value="Multidrug efflux transporter AcrB transmembrane domain"/>
    <property type="match status" value="1"/>
</dbReference>
<comment type="caution">
    <text evidence="12">The sequence shown here is derived from an EMBL/GenBank/DDBJ whole genome shotgun (WGS) entry which is preliminary data.</text>
</comment>
<feature type="transmembrane region" description="Helical" evidence="9">
    <location>
        <begin position="282"/>
        <end position="306"/>
    </location>
</feature>